<name>A0A4Y8WQM8_9PORP</name>
<feature type="domain" description="DJ-1/PfpI" evidence="1">
    <location>
        <begin position="3"/>
        <end position="164"/>
    </location>
</feature>
<dbReference type="InterPro" id="IPR002818">
    <property type="entry name" value="DJ-1/PfpI"/>
</dbReference>
<dbReference type="Pfam" id="PF01965">
    <property type="entry name" value="DJ-1_PfpI"/>
    <property type="match status" value="1"/>
</dbReference>
<accession>A0A4Y8WQM8</accession>
<proteinExistence type="predicted"/>
<gene>
    <name evidence="2" type="ORF">E4P47_03775</name>
</gene>
<reference evidence="2 3" key="1">
    <citation type="submission" date="2019-03" db="EMBL/GenBank/DDBJ databases">
        <title>Porphyromonas levii Isolated from the Uterus of Dairy Cows.</title>
        <authorList>
            <person name="Francis A.M."/>
        </authorList>
    </citation>
    <scope>NUCLEOTIDE SEQUENCE [LARGE SCALE GENOMIC DNA]</scope>
    <source>
        <strain evidence="2 3">AF5678</strain>
    </source>
</reference>
<dbReference type="NCBIfam" id="TIGR01383">
    <property type="entry name" value="not_thiJ"/>
    <property type="match status" value="1"/>
</dbReference>
<dbReference type="InterPro" id="IPR006287">
    <property type="entry name" value="DJ-1"/>
</dbReference>
<dbReference type="CDD" id="cd03135">
    <property type="entry name" value="GATase1_DJ-1"/>
    <property type="match status" value="1"/>
</dbReference>
<evidence type="ECO:0000313" key="3">
    <source>
        <dbReference type="Proteomes" id="UP000297225"/>
    </source>
</evidence>
<keyword evidence="3" id="KW-1185">Reference proteome</keyword>
<dbReference type="InterPro" id="IPR029062">
    <property type="entry name" value="Class_I_gatase-like"/>
</dbReference>
<comment type="caution">
    <text evidence="2">The sequence shown here is derived from an EMBL/GenBank/DDBJ whole genome shotgun (WGS) entry which is preliminary data.</text>
</comment>
<dbReference type="GO" id="GO:0005737">
    <property type="term" value="C:cytoplasm"/>
    <property type="evidence" value="ECO:0007669"/>
    <property type="project" value="TreeGrafter"/>
</dbReference>
<dbReference type="PANTHER" id="PTHR48094">
    <property type="entry name" value="PROTEIN/NUCLEIC ACID DEGLYCASE DJ-1-RELATED"/>
    <property type="match status" value="1"/>
</dbReference>
<dbReference type="InterPro" id="IPR050325">
    <property type="entry name" value="Prot/Nucl_acid_deglycase"/>
</dbReference>
<dbReference type="STRING" id="1122973.GCA_000379925_02069"/>
<protein>
    <submittedName>
        <fullName evidence="2">DJ-1/PfpI family protein</fullName>
    </submittedName>
</protein>
<dbReference type="AlphaFoldDB" id="A0A4Y8WQM8"/>
<sequence length="189" mass="20505">MGKKVFIFVANGTEETEAVGILDTLRRGGVDAHFVSIYKEKEVTSSHGLRLCADYSIEEVKDELVDAVVLPGGMPGATNFYESKDLRSIVTRHHEAGKYVAAMCASPLVLGRMGLLESKKATSYPGFESELMGAKYMAKPAVVDDKVITGRGPGYVFNFGAAILGELEGYEKAYEVAEGLLITEELEEE</sequence>
<evidence type="ECO:0000313" key="2">
    <source>
        <dbReference type="EMBL" id="TFH95752.1"/>
    </source>
</evidence>
<dbReference type="PANTHER" id="PTHR48094:SF12">
    <property type="entry name" value="PARKINSON DISEASE PROTEIN 7 HOMOLOG"/>
    <property type="match status" value="1"/>
</dbReference>
<organism evidence="2 3">
    <name type="scientific">Porphyromonas levii</name>
    <dbReference type="NCBI Taxonomy" id="28114"/>
    <lineage>
        <taxon>Bacteria</taxon>
        <taxon>Pseudomonadati</taxon>
        <taxon>Bacteroidota</taxon>
        <taxon>Bacteroidia</taxon>
        <taxon>Bacteroidales</taxon>
        <taxon>Porphyromonadaceae</taxon>
        <taxon>Porphyromonas</taxon>
    </lineage>
</organism>
<dbReference type="RefSeq" id="WP_018359297.1">
    <property type="nucleotide sequence ID" value="NZ_CP197400.1"/>
</dbReference>
<dbReference type="Gene3D" id="3.40.50.880">
    <property type="match status" value="1"/>
</dbReference>
<dbReference type="Proteomes" id="UP000297225">
    <property type="component" value="Unassembled WGS sequence"/>
</dbReference>
<dbReference type="SUPFAM" id="SSF52317">
    <property type="entry name" value="Class I glutamine amidotransferase-like"/>
    <property type="match status" value="1"/>
</dbReference>
<dbReference type="GeneID" id="66796453"/>
<dbReference type="OrthoDB" id="9792284at2"/>
<dbReference type="EMBL" id="SPNC01000039">
    <property type="protein sequence ID" value="TFH95752.1"/>
    <property type="molecule type" value="Genomic_DNA"/>
</dbReference>
<evidence type="ECO:0000259" key="1">
    <source>
        <dbReference type="Pfam" id="PF01965"/>
    </source>
</evidence>